<evidence type="ECO:0000256" key="4">
    <source>
        <dbReference type="ARBA" id="ARBA00023128"/>
    </source>
</evidence>
<gene>
    <name evidence="10" type="primary">ATP8</name>
</gene>
<evidence type="ECO:0000256" key="6">
    <source>
        <dbReference type="ARBA" id="ARBA00023310"/>
    </source>
</evidence>
<dbReference type="GO" id="GO:0031966">
    <property type="term" value="C:mitochondrial membrane"/>
    <property type="evidence" value="ECO:0007669"/>
    <property type="project" value="UniProtKB-SubCell"/>
</dbReference>
<reference evidence="9" key="2">
    <citation type="journal article" date="2017" name="J. Appl. Phycol.">
        <title>Phylogenetic relationship of Gracilaria changii with its congeners (Rhodophyta: Gracilariaceae) based on complete mitochondrial genome.</title>
        <authorList>
            <person name="Song S.-L."/>
            <person name="Yong H.-S."/>
            <person name="Lim P.-E."/>
            <person name="Phang S.-M."/>
        </authorList>
    </citation>
    <scope>NUCLEOTIDE SEQUENCE</scope>
    <source>
        <strain evidence="9">GC2</strain>
    </source>
</reference>
<evidence type="ECO:0000256" key="7">
    <source>
        <dbReference type="SAM" id="Phobius"/>
    </source>
</evidence>
<geneLocation type="mitochondrion" evidence="9"/>
<accession>A0A1W6C6W4</accession>
<keyword evidence="3 7" id="KW-1133">Transmembrane helix</keyword>
<organism evidence="9">
    <name type="scientific">Gracilaria firma</name>
    <dbReference type="NCBI Taxonomy" id="2510791"/>
    <lineage>
        <taxon>Eukaryota</taxon>
        <taxon>Rhodophyta</taxon>
        <taxon>Florideophyceae</taxon>
        <taxon>Rhodymeniophycidae</taxon>
        <taxon>Gracilariales</taxon>
        <taxon>Gracilariaceae</taxon>
        <taxon>Gracilaria</taxon>
    </lineage>
</organism>
<evidence type="ECO:0000256" key="2">
    <source>
        <dbReference type="ARBA" id="ARBA00022692"/>
    </source>
</evidence>
<keyword evidence="2 7" id="KW-0812">Transmembrane</keyword>
<reference evidence="10" key="1">
    <citation type="submission" date="2016-10" db="EMBL/GenBank/DDBJ databases">
        <title>Early insights into the genome sequencing of Gracilaria changii (Rhodophyta, Gracilariales).</title>
        <authorList>
            <person name="Ho C.-L."/>
        </authorList>
    </citation>
    <scope>NUCLEOTIDE SEQUENCE</scope>
</reference>
<protein>
    <submittedName>
        <fullName evidence="9">ATP synthase F0 subunit 8</fullName>
    </submittedName>
</protein>
<dbReference type="AlphaFoldDB" id="A0A1W6C6W4"/>
<sequence>MPQLDRIIVFSQIFWLFLVFSIFYAVLTHYFLPKFLKALKIRKQVVDLNTQEVFNKTEKIAIKQNLLRKVLIKNLEVTSGLLTHYFSQLIKDKKNIDTLLVDQKISFVILNTVKFCNFKLLNSIFVYPRLLKFKN</sequence>
<comment type="subcellular location">
    <subcellularLocation>
        <location evidence="1">Mitochondrion membrane</location>
    </subcellularLocation>
</comment>
<keyword evidence="5 7" id="KW-0472">Membrane</keyword>
<feature type="domain" description="ATP synthase YMF19-like N-terminal" evidence="8">
    <location>
        <begin position="2"/>
        <end position="70"/>
    </location>
</feature>
<dbReference type="EMBL" id="KY009863">
    <property type="protein sequence ID" value="ART65134.1"/>
    <property type="molecule type" value="Genomic_DNA"/>
</dbReference>
<dbReference type="EMBL" id="KX980031">
    <property type="protein sequence ID" value="ARJ60465.1"/>
    <property type="molecule type" value="Genomic_DNA"/>
</dbReference>
<evidence type="ECO:0000256" key="1">
    <source>
        <dbReference type="ARBA" id="ARBA00004325"/>
    </source>
</evidence>
<evidence type="ECO:0000259" key="8">
    <source>
        <dbReference type="Pfam" id="PF02326"/>
    </source>
</evidence>
<dbReference type="InterPro" id="IPR003319">
    <property type="entry name" value="YMF19-like_N"/>
</dbReference>
<proteinExistence type="predicted"/>
<evidence type="ECO:0000313" key="10">
    <source>
        <dbReference type="EMBL" id="ART65134.1"/>
    </source>
</evidence>
<name>A0A1W6C6W4_9FLOR</name>
<evidence type="ECO:0000256" key="3">
    <source>
        <dbReference type="ARBA" id="ARBA00022989"/>
    </source>
</evidence>
<keyword evidence="6" id="KW-0066">ATP synthesis</keyword>
<dbReference type="GO" id="GO:0006754">
    <property type="term" value="P:ATP biosynthetic process"/>
    <property type="evidence" value="ECO:0007669"/>
    <property type="project" value="UniProtKB-KW"/>
</dbReference>
<evidence type="ECO:0000256" key="5">
    <source>
        <dbReference type="ARBA" id="ARBA00023136"/>
    </source>
</evidence>
<dbReference type="Pfam" id="PF02326">
    <property type="entry name" value="YMF19"/>
    <property type="match status" value="1"/>
</dbReference>
<evidence type="ECO:0000313" key="9">
    <source>
        <dbReference type="EMBL" id="ARJ60465.1"/>
    </source>
</evidence>
<keyword evidence="4 9" id="KW-0496">Mitochondrion</keyword>
<feature type="transmembrane region" description="Helical" evidence="7">
    <location>
        <begin position="12"/>
        <end position="32"/>
    </location>
</feature>